<dbReference type="InterPro" id="IPR036271">
    <property type="entry name" value="Tet_transcr_reg_TetR-rel_C_sf"/>
</dbReference>
<organism evidence="4 5">
    <name type="scientific">Myroides phaeus</name>
    <dbReference type="NCBI Taxonomy" id="702745"/>
    <lineage>
        <taxon>Bacteria</taxon>
        <taxon>Pseudomonadati</taxon>
        <taxon>Bacteroidota</taxon>
        <taxon>Flavobacteriia</taxon>
        <taxon>Flavobacteriales</taxon>
        <taxon>Flavobacteriaceae</taxon>
        <taxon>Myroides</taxon>
    </lineage>
</organism>
<dbReference type="InterPro" id="IPR001647">
    <property type="entry name" value="HTH_TetR"/>
</dbReference>
<name>A0A1G8C4J2_9FLAO</name>
<dbReference type="RefSeq" id="WP_090405669.1">
    <property type="nucleotide sequence ID" value="NZ_FNDQ01000003.1"/>
</dbReference>
<dbReference type="SUPFAM" id="SSF46689">
    <property type="entry name" value="Homeodomain-like"/>
    <property type="match status" value="1"/>
</dbReference>
<dbReference type="EMBL" id="FNDQ01000003">
    <property type="protein sequence ID" value="SDH39880.1"/>
    <property type="molecule type" value="Genomic_DNA"/>
</dbReference>
<dbReference type="PROSITE" id="PS50977">
    <property type="entry name" value="HTH_TETR_2"/>
    <property type="match status" value="1"/>
</dbReference>
<dbReference type="AlphaFoldDB" id="A0A1G8C4J2"/>
<proteinExistence type="predicted"/>
<evidence type="ECO:0000313" key="4">
    <source>
        <dbReference type="EMBL" id="SDH39880.1"/>
    </source>
</evidence>
<dbReference type="PANTHER" id="PTHR43479:SF11">
    <property type="entry name" value="ACREF_ENVCD OPERON REPRESSOR-RELATED"/>
    <property type="match status" value="1"/>
</dbReference>
<feature type="domain" description="HTH tetR-type" evidence="3">
    <location>
        <begin position="1"/>
        <end position="59"/>
    </location>
</feature>
<dbReference type="Pfam" id="PF00440">
    <property type="entry name" value="TetR_N"/>
    <property type="match status" value="1"/>
</dbReference>
<dbReference type="InterPro" id="IPR050624">
    <property type="entry name" value="HTH-type_Tx_Regulator"/>
</dbReference>
<sequence>MESEILLKATEMFLAQGYKTVTMDDIASELSISKKTIYQYYSSKPELIEKSLAYLNQKFIEQLEITIAKNHGAIEEIVMSHEDIDKIFAIDTSASLYQLNKYYPKVCEKQKAFHRKKYLHIIQRNLEKGIKEGVYRNNIDIEYVSRFHLASVCAIDDIEYFPIEEFDQKEIHSQHLEYHIRSIATEKGVQLFEKLIKDKNTNE</sequence>
<feature type="DNA-binding region" description="H-T-H motif" evidence="2">
    <location>
        <begin position="22"/>
        <end position="41"/>
    </location>
</feature>
<dbReference type="SUPFAM" id="SSF48498">
    <property type="entry name" value="Tetracyclin repressor-like, C-terminal domain"/>
    <property type="match status" value="1"/>
</dbReference>
<dbReference type="Gene3D" id="1.10.357.10">
    <property type="entry name" value="Tetracycline Repressor, domain 2"/>
    <property type="match status" value="1"/>
</dbReference>
<evidence type="ECO:0000256" key="1">
    <source>
        <dbReference type="ARBA" id="ARBA00023125"/>
    </source>
</evidence>
<evidence type="ECO:0000256" key="2">
    <source>
        <dbReference type="PROSITE-ProRule" id="PRU00335"/>
    </source>
</evidence>
<gene>
    <name evidence="4" type="ORF">SAMN05421818_103101</name>
</gene>
<dbReference type="STRING" id="702745.SAMN05421818_103101"/>
<keyword evidence="5" id="KW-1185">Reference proteome</keyword>
<accession>A0A1G8C4J2</accession>
<evidence type="ECO:0000259" key="3">
    <source>
        <dbReference type="PROSITE" id="PS50977"/>
    </source>
</evidence>
<dbReference type="PANTHER" id="PTHR43479">
    <property type="entry name" value="ACREF/ENVCD OPERON REPRESSOR-RELATED"/>
    <property type="match status" value="1"/>
</dbReference>
<evidence type="ECO:0000313" key="5">
    <source>
        <dbReference type="Proteomes" id="UP000243588"/>
    </source>
</evidence>
<dbReference type="InterPro" id="IPR009057">
    <property type="entry name" value="Homeodomain-like_sf"/>
</dbReference>
<reference evidence="5" key="1">
    <citation type="submission" date="2016-10" db="EMBL/GenBank/DDBJ databases">
        <authorList>
            <person name="Varghese N."/>
            <person name="Submissions S."/>
        </authorList>
    </citation>
    <scope>NUCLEOTIDE SEQUENCE [LARGE SCALE GENOMIC DNA]</scope>
    <source>
        <strain evidence="5">DSM 23313</strain>
    </source>
</reference>
<protein>
    <submittedName>
        <fullName evidence="4">DNA-binding transcriptional regulator, AcrR family</fullName>
    </submittedName>
</protein>
<dbReference type="Proteomes" id="UP000243588">
    <property type="component" value="Unassembled WGS sequence"/>
</dbReference>
<keyword evidence="1 2" id="KW-0238">DNA-binding</keyword>
<dbReference type="PRINTS" id="PR00455">
    <property type="entry name" value="HTHTETR"/>
</dbReference>
<dbReference type="GO" id="GO:0003677">
    <property type="term" value="F:DNA binding"/>
    <property type="evidence" value="ECO:0007669"/>
    <property type="project" value="UniProtKB-UniRule"/>
</dbReference>